<accession>A0ABR1R0Q1</accession>
<protein>
    <recommendedName>
        <fullName evidence="1">AAA+ ATPase domain-containing protein</fullName>
    </recommendedName>
</protein>
<dbReference type="InterPro" id="IPR003959">
    <property type="entry name" value="ATPase_AAA_core"/>
</dbReference>
<dbReference type="InterPro" id="IPR054289">
    <property type="entry name" value="DUF7025"/>
</dbReference>
<organism evidence="2 3">
    <name type="scientific">Apiospora marii</name>
    <dbReference type="NCBI Taxonomy" id="335849"/>
    <lineage>
        <taxon>Eukaryota</taxon>
        <taxon>Fungi</taxon>
        <taxon>Dikarya</taxon>
        <taxon>Ascomycota</taxon>
        <taxon>Pezizomycotina</taxon>
        <taxon>Sordariomycetes</taxon>
        <taxon>Xylariomycetidae</taxon>
        <taxon>Amphisphaeriales</taxon>
        <taxon>Apiosporaceae</taxon>
        <taxon>Apiospora</taxon>
    </lineage>
</organism>
<reference evidence="2 3" key="1">
    <citation type="submission" date="2023-01" db="EMBL/GenBank/DDBJ databases">
        <title>Analysis of 21 Apiospora genomes using comparative genomics revels a genus with tremendous synthesis potential of carbohydrate active enzymes and secondary metabolites.</title>
        <authorList>
            <person name="Sorensen T."/>
        </authorList>
    </citation>
    <scope>NUCLEOTIDE SEQUENCE [LARGE SCALE GENOMIC DNA]</scope>
    <source>
        <strain evidence="2 3">CBS 20057</strain>
    </source>
</reference>
<dbReference type="InterPro" id="IPR056599">
    <property type="entry name" value="AAA_lid_fung"/>
</dbReference>
<dbReference type="EMBL" id="JAQQWI010000024">
    <property type="protein sequence ID" value="KAK7994554.1"/>
    <property type="molecule type" value="Genomic_DNA"/>
</dbReference>
<feature type="domain" description="AAA+ ATPase" evidence="1">
    <location>
        <begin position="720"/>
        <end position="847"/>
    </location>
</feature>
<proteinExistence type="predicted"/>
<dbReference type="CDD" id="cd19481">
    <property type="entry name" value="RecA-like_protease"/>
    <property type="match status" value="1"/>
</dbReference>
<dbReference type="SUPFAM" id="SSF52540">
    <property type="entry name" value="P-loop containing nucleoside triphosphate hydrolases"/>
    <property type="match status" value="1"/>
</dbReference>
<evidence type="ECO:0000259" key="1">
    <source>
        <dbReference type="SMART" id="SM00382"/>
    </source>
</evidence>
<dbReference type="InterPro" id="IPR027417">
    <property type="entry name" value="P-loop_NTPase"/>
</dbReference>
<evidence type="ECO:0000313" key="3">
    <source>
        <dbReference type="Proteomes" id="UP001396898"/>
    </source>
</evidence>
<keyword evidence="3" id="KW-1185">Reference proteome</keyword>
<dbReference type="SMART" id="SM00382">
    <property type="entry name" value="AAA"/>
    <property type="match status" value="1"/>
</dbReference>
<dbReference type="Pfam" id="PF22942">
    <property type="entry name" value="DUF7025"/>
    <property type="match status" value="1"/>
</dbReference>
<evidence type="ECO:0000313" key="2">
    <source>
        <dbReference type="EMBL" id="KAK7994554.1"/>
    </source>
</evidence>
<gene>
    <name evidence="2" type="ORF">PG991_016142</name>
</gene>
<dbReference type="PANTHER" id="PTHR46411">
    <property type="entry name" value="FAMILY ATPASE, PUTATIVE-RELATED"/>
    <property type="match status" value="1"/>
</dbReference>
<dbReference type="Proteomes" id="UP001396898">
    <property type="component" value="Unassembled WGS sequence"/>
</dbReference>
<dbReference type="InterPro" id="IPR003593">
    <property type="entry name" value="AAA+_ATPase"/>
</dbReference>
<dbReference type="Pfam" id="PF23232">
    <property type="entry name" value="AAA_lid_13"/>
    <property type="match status" value="1"/>
</dbReference>
<name>A0ABR1R0Q1_9PEZI</name>
<sequence>MSNAPLHAKPRQNQDETLSYWDPALATGKGVYARGSTTDADSGFSSESQGHLEADEQHLELSQQLPGAKLYSKAVFAVNRSIESAGSVVGIGVAGIDEEESTDAEPIKAPTGLFSTGFDFLEEWVNDQVFLSYGEFWPQEHAKGTEQRPEQATEHTAKSSFWKSATISEDQTNAVDLERQRFFVLLDPSLISQSEETIQRGHPGLKPPPGLPAHLLPRLFKGARPRSPPRPINLSIRGANQSFDMLNQHHDMEAEARNLNTKEKSRMDRISELEYELATLRGDLGGVEKAPTFQVLHVLDRDTTKYLAEPSWQVEGHHTYLKGNMPLSKPDDFLSGLGNVAFVVYMEYSPRPALDESLDAVARTKTKAIPNPKPFSHTIKLLSPSMKDAANAFFDKITKLNPEFPHQEQDHTFESPFLFWYHYRSTGILKELDPSQRALMELLTNWIGETYGGKYSEVDALLDRGVVTQDAMKFLWHPGQTLVLNEYSPPVGCIATTWVTENTVSENGSDFEEPPKFQASAWFYDYDGRFWKHGIDITLKVRKFEQQPETRIDKLFLYPLRFASAELEAQLENRGHIFWRCRRRHFVSYTTRNEDDILKSSDERYMVDFSTYRMLHSDSVGFQQKYGSNRDRRYMPEELMNEEQPPAGYETVFPKSVTGFNMRRKKWQDLEVDRIQNVKWYKEAFDHLVIGEETKELVQALITNRIESEKNTDWVTNKGNGLIMLLHGGPGTGKTFTAESVAELAEKPLYSITCGDIGTKPEDVEKYLESAFHLGKLWDCVVLLDEADVFLEQRTLNDLKRNALVSVFLRVLEYYEGILMLTTNRVGIFDEAFKSRIQLALHYDNLDKSQRVQIWKNFFSRLQMLEGEEGVIDFDTLESYFDELAEYPMNGRQIRNTITTARQLAKFKKRPMGYGHLRHVIKVAGKFDQYLLEVHDKISDDQIARGEGVR</sequence>
<dbReference type="Gene3D" id="3.40.50.300">
    <property type="entry name" value="P-loop containing nucleotide triphosphate hydrolases"/>
    <property type="match status" value="1"/>
</dbReference>
<dbReference type="PANTHER" id="PTHR46411:SF2">
    <property type="entry name" value="AAA+ ATPASE DOMAIN-CONTAINING PROTEIN"/>
    <property type="match status" value="1"/>
</dbReference>
<dbReference type="Pfam" id="PF00004">
    <property type="entry name" value="AAA"/>
    <property type="match status" value="1"/>
</dbReference>
<comment type="caution">
    <text evidence="2">The sequence shown here is derived from an EMBL/GenBank/DDBJ whole genome shotgun (WGS) entry which is preliminary data.</text>
</comment>